<organism evidence="3 4">
    <name type="scientific">Dreissena polymorpha</name>
    <name type="common">Zebra mussel</name>
    <name type="synonym">Mytilus polymorpha</name>
    <dbReference type="NCBI Taxonomy" id="45954"/>
    <lineage>
        <taxon>Eukaryota</taxon>
        <taxon>Metazoa</taxon>
        <taxon>Spiralia</taxon>
        <taxon>Lophotrochozoa</taxon>
        <taxon>Mollusca</taxon>
        <taxon>Bivalvia</taxon>
        <taxon>Autobranchia</taxon>
        <taxon>Heteroconchia</taxon>
        <taxon>Euheterodonta</taxon>
        <taxon>Imparidentia</taxon>
        <taxon>Neoheterodontei</taxon>
        <taxon>Myida</taxon>
        <taxon>Dreissenoidea</taxon>
        <taxon>Dreissenidae</taxon>
        <taxon>Dreissena</taxon>
    </lineage>
</organism>
<feature type="region of interest" description="Disordered" evidence="1">
    <location>
        <begin position="509"/>
        <end position="531"/>
    </location>
</feature>
<feature type="region of interest" description="Disordered" evidence="1">
    <location>
        <begin position="915"/>
        <end position="952"/>
    </location>
</feature>
<dbReference type="AlphaFoldDB" id="A0A9D4CLA2"/>
<reference evidence="3" key="1">
    <citation type="journal article" date="2019" name="bioRxiv">
        <title>The Genome of the Zebra Mussel, Dreissena polymorpha: A Resource for Invasive Species Research.</title>
        <authorList>
            <person name="McCartney M.A."/>
            <person name="Auch B."/>
            <person name="Kono T."/>
            <person name="Mallez S."/>
            <person name="Zhang Y."/>
            <person name="Obille A."/>
            <person name="Becker A."/>
            <person name="Abrahante J.E."/>
            <person name="Garbe J."/>
            <person name="Badalamenti J.P."/>
            <person name="Herman A."/>
            <person name="Mangelson H."/>
            <person name="Liachko I."/>
            <person name="Sullivan S."/>
            <person name="Sone E.D."/>
            <person name="Koren S."/>
            <person name="Silverstein K.A.T."/>
            <person name="Beckman K.B."/>
            <person name="Gohl D.M."/>
        </authorList>
    </citation>
    <scope>NUCLEOTIDE SEQUENCE</scope>
    <source>
        <strain evidence="3">Duluth1</strain>
        <tissue evidence="3">Whole animal</tissue>
    </source>
</reference>
<evidence type="ECO:0000313" key="3">
    <source>
        <dbReference type="EMBL" id="KAH3727052.1"/>
    </source>
</evidence>
<protein>
    <submittedName>
        <fullName evidence="3">Uncharacterized protein</fullName>
    </submittedName>
</protein>
<evidence type="ECO:0000313" key="4">
    <source>
        <dbReference type="Proteomes" id="UP000828390"/>
    </source>
</evidence>
<proteinExistence type="predicted"/>
<dbReference type="Proteomes" id="UP000828390">
    <property type="component" value="Unassembled WGS sequence"/>
</dbReference>
<evidence type="ECO:0000256" key="1">
    <source>
        <dbReference type="SAM" id="MobiDB-lite"/>
    </source>
</evidence>
<feature type="chain" id="PRO_5039248677" evidence="2">
    <location>
        <begin position="24"/>
        <end position="952"/>
    </location>
</feature>
<feature type="signal peptide" evidence="2">
    <location>
        <begin position="1"/>
        <end position="23"/>
    </location>
</feature>
<keyword evidence="2" id="KW-0732">Signal</keyword>
<gene>
    <name evidence="3" type="ORF">DPMN_052977</name>
</gene>
<keyword evidence="4" id="KW-1185">Reference proteome</keyword>
<sequence length="952" mass="105931">MKIVCIGVLLCGIFYCCIVQTSSSPERPSQTINLETASIVSPGLLERIFLFPLTFLQDEPKSPTENDVVSTDTSLQICDGGTVFDVFIDAVTVIVWRIWNLLEENCEPLGLWDFNLDPHLVGTDTNPPDNGFGIISATFHQTSRLLPTFNIVKEVTKSSLITAIEKMDVSNARMRVLDLSTKVYEMMSHLLSIVTMTWMTLLRWTVATILAVSCFTYFLPNVNSNGNTKRRHFIVARLREKLKPKQQRTSPMSSPRAKVHYQMCEVYDTLPCNCGGRKTSLEHTHYRMCELFDRQRCNCGGRRNGPRELEKPHVKSEVLGGECCNYNCGKVFVENRSPVNIIVLGNPEAFIKLTRTRNGGLNELSTSFQESHNGISDVEDDSNVSIHIPKTVARIDTLEAAYHLDTIEAITAADHLDTIEAITAADHLDTIEAIEVADHLDIIEAIEVADHLDTIYNGGDEVIELGTSLCSDIGQPCFNSSFKEESILNDLETMSHSSAYYSPAPGDSAELKLSPWKSPQKRRGPEDSSRANDSLWSFYDAESFLDTSNFDQNISFQRGDGIVEIAMILLVKGAIKITAWFMNKQGFIKASDGVTLQAENANTNSELRRRRPRNRIRYNRQFSGSQNNSAMKLHDTTLGSYCACGDFADTTDAENGKPKNIGNYPLEKMNCVGARDTNHSENNESILNNDVNDLMLEGCESDKEPAIIFRSNENIYYPINDDAYERGSHSSLLSRIPFTKINNNHSSDGGNNFKLSNDSESVTAIEENVAAFDQPVCRFLNEITDLNRDKELMIEGHESPTLEKDPSSAPEGVISDQIEQLNMEDNRLKCTATESVKPHEIVGSNLHTIEQIDAPKLNLCENTACMSVTENRELQNSQDSSRTVYVAINETTPSMCNYNTPILISDVAIQEDGNVKLPSEPITDAIDDRDNSDGIRTPELSASDGYLTDSSG</sequence>
<comment type="caution">
    <text evidence="3">The sequence shown here is derived from an EMBL/GenBank/DDBJ whole genome shotgun (WGS) entry which is preliminary data.</text>
</comment>
<accession>A0A9D4CLA2</accession>
<dbReference type="EMBL" id="JAIWYP010000012">
    <property type="protein sequence ID" value="KAH3727052.1"/>
    <property type="molecule type" value="Genomic_DNA"/>
</dbReference>
<name>A0A9D4CLA2_DREPO</name>
<reference evidence="3" key="2">
    <citation type="submission" date="2020-11" db="EMBL/GenBank/DDBJ databases">
        <authorList>
            <person name="McCartney M.A."/>
            <person name="Auch B."/>
            <person name="Kono T."/>
            <person name="Mallez S."/>
            <person name="Becker A."/>
            <person name="Gohl D.M."/>
            <person name="Silverstein K.A.T."/>
            <person name="Koren S."/>
            <person name="Bechman K.B."/>
            <person name="Herman A."/>
            <person name="Abrahante J.E."/>
            <person name="Garbe J."/>
        </authorList>
    </citation>
    <scope>NUCLEOTIDE SEQUENCE</scope>
    <source>
        <strain evidence="3">Duluth1</strain>
        <tissue evidence="3">Whole animal</tissue>
    </source>
</reference>
<evidence type="ECO:0000256" key="2">
    <source>
        <dbReference type="SAM" id="SignalP"/>
    </source>
</evidence>